<gene>
    <name evidence="2" type="ordered locus">Cyan10605_3526</name>
</gene>
<dbReference type="Gene3D" id="3.40.50.150">
    <property type="entry name" value="Vaccinia Virus protein VP39"/>
    <property type="match status" value="1"/>
</dbReference>
<dbReference type="HOGENOM" id="CLU_057823_2_1_3"/>
<dbReference type="Proteomes" id="UP000010480">
    <property type="component" value="Plasmid pCYAN10605.01"/>
</dbReference>
<evidence type="ECO:0000313" key="2">
    <source>
        <dbReference type="EMBL" id="AFZ55559.1"/>
    </source>
</evidence>
<organism evidence="2 3">
    <name type="scientific">Cyanobacterium aponinum (strain PCC 10605)</name>
    <dbReference type="NCBI Taxonomy" id="755178"/>
    <lineage>
        <taxon>Bacteria</taxon>
        <taxon>Bacillati</taxon>
        <taxon>Cyanobacteriota</taxon>
        <taxon>Cyanophyceae</taxon>
        <taxon>Oscillatoriophycideae</taxon>
        <taxon>Chroococcales</taxon>
        <taxon>Geminocystaceae</taxon>
        <taxon>Cyanobacterium</taxon>
    </lineage>
</organism>
<dbReference type="eggNOG" id="COG0500">
    <property type="taxonomic scope" value="Bacteria"/>
</dbReference>
<dbReference type="InterPro" id="IPR029063">
    <property type="entry name" value="SAM-dependent_MTases_sf"/>
</dbReference>
<keyword evidence="2" id="KW-0614">Plasmid</keyword>
<feature type="domain" description="Methyltransferase type 11" evidence="1">
    <location>
        <begin position="39"/>
        <end position="129"/>
    </location>
</feature>
<dbReference type="PANTHER" id="PTHR43861:SF1">
    <property type="entry name" value="TRANS-ACONITATE 2-METHYLTRANSFERASE"/>
    <property type="match status" value="1"/>
</dbReference>
<proteinExistence type="predicted"/>
<protein>
    <submittedName>
        <fullName evidence="2">Methyltransferase type 11</fullName>
    </submittedName>
</protein>
<dbReference type="EMBL" id="CP003948">
    <property type="protein sequence ID" value="AFZ55559.1"/>
    <property type="molecule type" value="Genomic_DNA"/>
</dbReference>
<keyword evidence="2" id="KW-0808">Transferase</keyword>
<dbReference type="GO" id="GO:0032259">
    <property type="term" value="P:methylation"/>
    <property type="evidence" value="ECO:0007669"/>
    <property type="project" value="UniProtKB-KW"/>
</dbReference>
<dbReference type="InterPro" id="IPR013216">
    <property type="entry name" value="Methyltransf_11"/>
</dbReference>
<accession>K9Z8S2</accession>
<dbReference type="Pfam" id="PF08241">
    <property type="entry name" value="Methyltransf_11"/>
    <property type="match status" value="1"/>
</dbReference>
<dbReference type="SUPFAM" id="SSF53335">
    <property type="entry name" value="S-adenosyl-L-methionine-dependent methyltransferases"/>
    <property type="match status" value="1"/>
</dbReference>
<sequence length="166" mass="19121">MLDYYKNNAIKYYHNTVNIYMRSIYREFLSLLPKHCKIVDLGGGSGRDTPYFLKQGYQVTAVDGSAEMVKLSSELTGQSTFLMTFDELNYDNYFDGVWACASLLHVPRTKISTILSLIINALKFQGILYLSFKYGTEERIEANRFFCDYNEQLLADLLTDLDIINI</sequence>
<geneLocation type="plasmid" evidence="2 3">
    <name>pCYAN10605.01</name>
</geneLocation>
<evidence type="ECO:0000259" key="1">
    <source>
        <dbReference type="Pfam" id="PF08241"/>
    </source>
</evidence>
<dbReference type="CDD" id="cd02440">
    <property type="entry name" value="AdoMet_MTases"/>
    <property type="match status" value="1"/>
</dbReference>
<dbReference type="OrthoDB" id="9804312at2"/>
<dbReference type="AlphaFoldDB" id="K9Z8S2"/>
<dbReference type="GO" id="GO:0008757">
    <property type="term" value="F:S-adenosylmethionine-dependent methyltransferase activity"/>
    <property type="evidence" value="ECO:0007669"/>
    <property type="project" value="InterPro"/>
</dbReference>
<dbReference type="KEGG" id="can:Cyan10605_3526"/>
<evidence type="ECO:0000313" key="3">
    <source>
        <dbReference type="Proteomes" id="UP000010480"/>
    </source>
</evidence>
<reference evidence="3" key="1">
    <citation type="journal article" date="2013" name="Proc. Natl. Acad. Sci. U.S.A.">
        <title>Improving the coverage of the cyanobacterial phylum using diversity-driven genome sequencing.</title>
        <authorList>
            <person name="Shih P.M."/>
            <person name="Wu D."/>
            <person name="Latifi A."/>
            <person name="Axen S.D."/>
            <person name="Fewer D.P."/>
            <person name="Talla E."/>
            <person name="Calteau A."/>
            <person name="Cai F."/>
            <person name="Tandeau de Marsac N."/>
            <person name="Rippka R."/>
            <person name="Herdman M."/>
            <person name="Sivonen K."/>
            <person name="Coursin T."/>
            <person name="Laurent T."/>
            <person name="Goodwin L."/>
            <person name="Nolan M."/>
            <person name="Davenport K.W."/>
            <person name="Han C.S."/>
            <person name="Rubin E.M."/>
            <person name="Eisen J.A."/>
            <person name="Woyke T."/>
            <person name="Gugger M."/>
            <person name="Kerfeld C.A."/>
        </authorList>
    </citation>
    <scope>NUCLEOTIDE SEQUENCE [LARGE SCALE GENOMIC DNA]</scope>
    <source>
        <strain evidence="3">PCC 10605</strain>
        <plasmid evidence="3">Plasmid pCYAN10605.01</plasmid>
    </source>
</reference>
<name>K9Z8S2_CYAAP</name>
<dbReference type="PANTHER" id="PTHR43861">
    <property type="entry name" value="TRANS-ACONITATE 2-METHYLTRANSFERASE-RELATED"/>
    <property type="match status" value="1"/>
</dbReference>
<keyword evidence="3" id="KW-1185">Reference proteome</keyword>
<keyword evidence="2" id="KW-0489">Methyltransferase</keyword>